<dbReference type="AlphaFoldDB" id="G4NWA6"/>
<accession>G4NWA6</accession>
<dbReference type="KEGG" id="bst:GYO_0749"/>
<reference evidence="1 2" key="1">
    <citation type="journal article" date="2012" name="J. Bacteriol.">
        <title>Whole-genome sequences of Bacillus subtilis and close relatives.</title>
        <authorList>
            <person name="Earl A.M."/>
            <person name="Eppinger M."/>
            <person name="Fricke W.F."/>
            <person name="Rosovitz M.J."/>
            <person name="Rasko D.A."/>
            <person name="Daugherty S."/>
            <person name="Losick R."/>
            <person name="Kolter R."/>
            <person name="Ravel J."/>
        </authorList>
    </citation>
    <scope>NUCLEOTIDE SEQUENCE [LARGE SCALE GENOMIC DNA]</scope>
    <source>
        <strain evidence="2">DSM 15029 / JCM 12233 / NBRC 101239 / NRRL B-23049 / TU-B-10</strain>
    </source>
</reference>
<dbReference type="HOGENOM" id="CLU_3212621_0_0_9"/>
<evidence type="ECO:0000313" key="2">
    <source>
        <dbReference type="Proteomes" id="UP000002651"/>
    </source>
</evidence>
<gene>
    <name evidence="1" type="ordered locus">GYO_0749</name>
</gene>
<name>G4NWA6_BACS4</name>
<sequence length="44" mass="5157">MRFYDLNGNTDEKKTKPLLDPVDIFLSLAKECQADDEEYRAHLI</sequence>
<keyword evidence="2" id="KW-1185">Reference proteome</keyword>
<proteinExistence type="predicted"/>
<protein>
    <submittedName>
        <fullName evidence="1">Uncharacterized protein</fullName>
    </submittedName>
</protein>
<dbReference type="EMBL" id="CP002905">
    <property type="protein sequence ID" value="AEP85446.1"/>
    <property type="molecule type" value="Genomic_DNA"/>
</dbReference>
<organism evidence="1 2">
    <name type="scientific">Bacillus spizizenii (strain DSM 15029 / JCM 12233 / NBRC 101239 / NRRL B-23049 / TU-B-10)</name>
    <name type="common">Bacillus subtilis subsp. spizizenii</name>
    <dbReference type="NCBI Taxonomy" id="1052585"/>
    <lineage>
        <taxon>Bacteria</taxon>
        <taxon>Bacillati</taxon>
        <taxon>Bacillota</taxon>
        <taxon>Bacilli</taxon>
        <taxon>Bacillales</taxon>
        <taxon>Bacillaceae</taxon>
        <taxon>Bacillus</taxon>
    </lineage>
</organism>
<evidence type="ECO:0000313" key="1">
    <source>
        <dbReference type="EMBL" id="AEP85446.1"/>
    </source>
</evidence>
<dbReference type="Proteomes" id="UP000002651">
    <property type="component" value="Chromosome"/>
</dbReference>